<gene>
    <name evidence="4" type="ORF">EVOR1521_LOCUS6524</name>
</gene>
<dbReference type="GO" id="GO:0005524">
    <property type="term" value="F:ATP binding"/>
    <property type="evidence" value="ECO:0007669"/>
    <property type="project" value="UniProtKB-KW"/>
</dbReference>
<dbReference type="InterPro" id="IPR052032">
    <property type="entry name" value="ATP-dep_AA_Ligase"/>
</dbReference>
<evidence type="ECO:0000313" key="5">
    <source>
        <dbReference type="Proteomes" id="UP001178507"/>
    </source>
</evidence>
<dbReference type="Gene3D" id="3.30.470.20">
    <property type="entry name" value="ATP-grasp fold, B domain"/>
    <property type="match status" value="1"/>
</dbReference>
<dbReference type="EMBL" id="CAUJNA010000491">
    <property type="protein sequence ID" value="CAJ1377818.1"/>
    <property type="molecule type" value="Genomic_DNA"/>
</dbReference>
<dbReference type="GO" id="GO:0016874">
    <property type="term" value="F:ligase activity"/>
    <property type="evidence" value="ECO:0007669"/>
    <property type="project" value="UniProtKB-KW"/>
</dbReference>
<dbReference type="SUPFAM" id="SSF56059">
    <property type="entry name" value="Glutathione synthetase ATP-binding domain-like"/>
    <property type="match status" value="1"/>
</dbReference>
<keyword evidence="5" id="KW-1185">Reference proteome</keyword>
<dbReference type="AlphaFoldDB" id="A0AA36MRU6"/>
<name>A0AA36MRU6_9DINO</name>
<protein>
    <recommendedName>
        <fullName evidence="6">ATP-grasp domain-containing protein</fullName>
    </recommendedName>
</protein>
<accession>A0AA36MRU6</accession>
<evidence type="ECO:0000256" key="3">
    <source>
        <dbReference type="ARBA" id="ARBA00022840"/>
    </source>
</evidence>
<keyword evidence="2" id="KW-0547">Nucleotide-binding</keyword>
<sequence length="501" mass="55951">MGCGTGKPAAVSPLGSPVCTVVPTKAADAKPVAVVLPGGYAKQIMEDSPFTYHILDDPNYNMGNVMGFDADRFVEEAIKYCRTHGIKGVFGFDCFPSLLASIINTALQLPGPSFLSVFHCVSKYYMRKALTPEVKVGMIDPKTCAKQVPPNPEEFPLVVKETDCQFYIGTWIVHSKDEWVTLMEKLSSRDQKLHDQRKQFYFKWFQQLHPQNAPEARWEDFVLYHSEPYFAGREHQIEIVVDNGKELVADTGDMIKVGDILGMFVTPGSFEMPKVFAHDITKKLYDMGYNNQALDLEFIFTESGPQLVEINSRYSYMGFRSWYEVHGTHAPAATSQLASKPCLRNLENRTRSCLGEPVPKFPSDSNVISKLAVAVFTNKTGPVKDIVDLDYLEKVVQEGKAECWVPKPAFKAGVIKETDLSYGEGNVFCKLGFIMMTAKRTDFEATNAAIRGMFKNIFREADSYLLVQDDEIGYEVDKNALLSLDEAPASRIEAAAAECCC</sequence>
<reference evidence="4" key="1">
    <citation type="submission" date="2023-08" db="EMBL/GenBank/DDBJ databases">
        <authorList>
            <person name="Chen Y."/>
            <person name="Shah S."/>
            <person name="Dougan E. K."/>
            <person name="Thang M."/>
            <person name="Chan C."/>
        </authorList>
    </citation>
    <scope>NUCLEOTIDE SEQUENCE</scope>
</reference>
<evidence type="ECO:0000256" key="2">
    <source>
        <dbReference type="ARBA" id="ARBA00022741"/>
    </source>
</evidence>
<evidence type="ECO:0000256" key="1">
    <source>
        <dbReference type="ARBA" id="ARBA00022598"/>
    </source>
</evidence>
<proteinExistence type="predicted"/>
<keyword evidence="1" id="KW-0436">Ligase</keyword>
<comment type="caution">
    <text evidence="4">The sequence shown here is derived from an EMBL/GenBank/DDBJ whole genome shotgun (WGS) entry which is preliminary data.</text>
</comment>
<evidence type="ECO:0008006" key="6">
    <source>
        <dbReference type="Google" id="ProtNLM"/>
    </source>
</evidence>
<dbReference type="PANTHER" id="PTHR43585">
    <property type="entry name" value="FUMIPYRROLE BIOSYNTHESIS PROTEIN C"/>
    <property type="match status" value="1"/>
</dbReference>
<dbReference type="Proteomes" id="UP001178507">
    <property type="component" value="Unassembled WGS sequence"/>
</dbReference>
<evidence type="ECO:0000313" key="4">
    <source>
        <dbReference type="EMBL" id="CAJ1377818.1"/>
    </source>
</evidence>
<organism evidence="4 5">
    <name type="scientific">Effrenium voratum</name>
    <dbReference type="NCBI Taxonomy" id="2562239"/>
    <lineage>
        <taxon>Eukaryota</taxon>
        <taxon>Sar</taxon>
        <taxon>Alveolata</taxon>
        <taxon>Dinophyceae</taxon>
        <taxon>Suessiales</taxon>
        <taxon>Symbiodiniaceae</taxon>
        <taxon>Effrenium</taxon>
    </lineage>
</organism>
<dbReference type="PANTHER" id="PTHR43585:SF2">
    <property type="entry name" value="ATP-GRASP ENZYME FSQD"/>
    <property type="match status" value="1"/>
</dbReference>
<keyword evidence="3" id="KW-0067">ATP-binding</keyword>